<dbReference type="PANTHER" id="PTHR35120">
    <property type="entry name" value="HISTONE ACETYLTRANSFERASE KAT6B-LIKE"/>
    <property type="match status" value="1"/>
</dbReference>
<keyword evidence="4" id="KW-1185">Reference proteome</keyword>
<feature type="compositionally biased region" description="Basic and acidic residues" evidence="2">
    <location>
        <begin position="24"/>
        <end position="39"/>
    </location>
</feature>
<sequence length="705" mass="80006">MSEQPALSPPSPTSLSVNSSGVREAIRFVAGEEREKPEESAAPSGLFIDDAKSRLQSPSVTPRAKKGHGRRKKNPLTPKQRATAERNLKILSENFRPVPFSPAKTVNFSAHENLFRALGLWDFAHLELDREVRSELLVHLIAYYDSSSRRSYVYGARISVRRSDLARALGLPVKKEKANAFECKDEDVSVLLDFISNYMPYGDDMCILPPEIMQATKFVREKEPQKVDWAALMWVLVEKELSEASKSGVCHCASHLQCLIKHQQPHLFQKKEEPVLESVVEAQEEEVSVAEPVLSMANDKTTVVENEVAVAEEDVNYDDVNAMKVRSLNDLGDLVPEKDNGELGLTLGVEESVMDGFDEEKVGEDDEWPEEGENEAFEHCFRRCNSRTAADIDFENLTKHEQESEELGYADGLSEKFSNLGRISSTDLLQAMANTSNMSIPYDQQLNSFNAASGQFLTIGDESNKDMLGHGPNGSLYSGNNGKRQASAMGAAEEDHLEHNLQKRMRSAEPWGNLPLSFDECMEYMQTGLARVKFLYADKDKKMANMQMQIPYLNQMLQEKEQSIQSLRMTIEEQQHWRMVVRHYEHELSLMTQMLLGYKKALKETRNIFSEYRKKCSQDDGTLHEAVPGTGGLVPSVMEFEKCQLEKEEKERQELLAIFDSLVKVLMNFSKYEERIMMYNIKLVDLAREVKQLKERFVKSNSPNI</sequence>
<keyword evidence="1" id="KW-0175">Coiled coil</keyword>
<reference evidence="3 4" key="2">
    <citation type="journal article" date="2017" name="Nature">
        <title>The Apostasia genome and the evolution of orchids.</title>
        <authorList>
            <person name="Zhang G.Q."/>
            <person name="Liu K.W."/>
            <person name="Li Z."/>
            <person name="Lohaus R."/>
            <person name="Hsiao Y.Y."/>
            <person name="Niu S.C."/>
            <person name="Wang J.Y."/>
            <person name="Lin Y.C."/>
            <person name="Xu Q."/>
            <person name="Chen L.J."/>
            <person name="Yoshida K."/>
            <person name="Fujiwara S."/>
            <person name="Wang Z.W."/>
            <person name="Zhang Y.Q."/>
            <person name="Mitsuda N."/>
            <person name="Wang M."/>
            <person name="Liu G.H."/>
            <person name="Pecoraro L."/>
            <person name="Huang H.X."/>
            <person name="Xiao X.J."/>
            <person name="Lin M."/>
            <person name="Wu X.Y."/>
            <person name="Wu W.L."/>
            <person name="Chen Y.Y."/>
            <person name="Chang S.B."/>
            <person name="Sakamoto S."/>
            <person name="Ohme-Takagi M."/>
            <person name="Yagi M."/>
            <person name="Zeng S.J."/>
            <person name="Shen C.Y."/>
            <person name="Yeh C.M."/>
            <person name="Luo Y.B."/>
            <person name="Tsai W.C."/>
            <person name="Van de Peer Y."/>
            <person name="Liu Z.J."/>
        </authorList>
    </citation>
    <scope>NUCLEOTIDE SEQUENCE [LARGE SCALE GENOMIC DNA]</scope>
    <source>
        <tissue evidence="3">The whole plant</tissue>
    </source>
</reference>
<dbReference type="Proteomes" id="UP000233837">
    <property type="component" value="Unassembled WGS sequence"/>
</dbReference>
<organism evidence="3 4">
    <name type="scientific">Dendrobium catenatum</name>
    <dbReference type="NCBI Taxonomy" id="906689"/>
    <lineage>
        <taxon>Eukaryota</taxon>
        <taxon>Viridiplantae</taxon>
        <taxon>Streptophyta</taxon>
        <taxon>Embryophyta</taxon>
        <taxon>Tracheophyta</taxon>
        <taxon>Spermatophyta</taxon>
        <taxon>Magnoliopsida</taxon>
        <taxon>Liliopsida</taxon>
        <taxon>Asparagales</taxon>
        <taxon>Orchidaceae</taxon>
        <taxon>Epidendroideae</taxon>
        <taxon>Malaxideae</taxon>
        <taxon>Dendrobiinae</taxon>
        <taxon>Dendrobium</taxon>
    </lineage>
</organism>
<accession>A0A2I0X342</accession>
<evidence type="ECO:0000256" key="1">
    <source>
        <dbReference type="SAM" id="Coils"/>
    </source>
</evidence>
<name>A0A2I0X342_9ASPA</name>
<feature type="coiled-coil region" evidence="1">
    <location>
        <begin position="638"/>
        <end position="696"/>
    </location>
</feature>
<dbReference type="STRING" id="906689.A0A2I0X342"/>
<evidence type="ECO:0000313" key="3">
    <source>
        <dbReference type="EMBL" id="PKU82322.1"/>
    </source>
</evidence>
<evidence type="ECO:0000256" key="2">
    <source>
        <dbReference type="SAM" id="MobiDB-lite"/>
    </source>
</evidence>
<reference evidence="3 4" key="1">
    <citation type="journal article" date="2016" name="Sci. Rep.">
        <title>The Dendrobium catenatum Lindl. genome sequence provides insights into polysaccharide synthase, floral development and adaptive evolution.</title>
        <authorList>
            <person name="Zhang G.Q."/>
            <person name="Xu Q."/>
            <person name="Bian C."/>
            <person name="Tsai W.C."/>
            <person name="Yeh C.M."/>
            <person name="Liu K.W."/>
            <person name="Yoshida K."/>
            <person name="Zhang L.S."/>
            <person name="Chang S.B."/>
            <person name="Chen F."/>
            <person name="Shi Y."/>
            <person name="Su Y.Y."/>
            <person name="Zhang Y.Q."/>
            <person name="Chen L.J."/>
            <person name="Yin Y."/>
            <person name="Lin M."/>
            <person name="Huang H."/>
            <person name="Deng H."/>
            <person name="Wang Z.W."/>
            <person name="Zhu S.L."/>
            <person name="Zhao X."/>
            <person name="Deng C."/>
            <person name="Niu S.C."/>
            <person name="Huang J."/>
            <person name="Wang M."/>
            <person name="Liu G.H."/>
            <person name="Yang H.J."/>
            <person name="Xiao X.J."/>
            <person name="Hsiao Y.Y."/>
            <person name="Wu W.L."/>
            <person name="Chen Y.Y."/>
            <person name="Mitsuda N."/>
            <person name="Ohme-Takagi M."/>
            <person name="Luo Y.B."/>
            <person name="Van de Peer Y."/>
            <person name="Liu Z.J."/>
        </authorList>
    </citation>
    <scope>NUCLEOTIDE SEQUENCE [LARGE SCALE GENOMIC DNA]</scope>
    <source>
        <tissue evidence="3">The whole plant</tissue>
    </source>
</reference>
<dbReference type="PANTHER" id="PTHR35120:SF2">
    <property type="entry name" value="AMINOTRANSFERASE-LIKE PLANT MOBILE DOMAIN-CONTAINING PROTEIN"/>
    <property type="match status" value="1"/>
</dbReference>
<protein>
    <submittedName>
        <fullName evidence="3">Uncharacterized protein</fullName>
    </submittedName>
</protein>
<gene>
    <name evidence="3" type="ORF">MA16_Dca005327</name>
</gene>
<dbReference type="AlphaFoldDB" id="A0A2I0X342"/>
<dbReference type="EMBL" id="KZ502191">
    <property type="protein sequence ID" value="PKU82322.1"/>
    <property type="molecule type" value="Genomic_DNA"/>
</dbReference>
<proteinExistence type="predicted"/>
<evidence type="ECO:0000313" key="4">
    <source>
        <dbReference type="Proteomes" id="UP000233837"/>
    </source>
</evidence>
<feature type="region of interest" description="Disordered" evidence="2">
    <location>
        <begin position="1"/>
        <end position="85"/>
    </location>
</feature>
<feature type="compositionally biased region" description="Basic residues" evidence="2">
    <location>
        <begin position="63"/>
        <end position="74"/>
    </location>
</feature>